<dbReference type="InterPro" id="IPR000531">
    <property type="entry name" value="Beta-barrel_TonB"/>
</dbReference>
<keyword evidence="16" id="KW-1185">Reference proteome</keyword>
<proteinExistence type="inferred from homology"/>
<evidence type="ECO:0000313" key="15">
    <source>
        <dbReference type="EMBL" id="AJD47237.1"/>
    </source>
</evidence>
<evidence type="ECO:0000256" key="7">
    <source>
        <dbReference type="ARBA" id="ARBA00023136"/>
    </source>
</evidence>
<name>A0A0B4XLH8_9GAMM</name>
<keyword evidence="15" id="KW-0675">Receptor</keyword>
<evidence type="ECO:0000256" key="4">
    <source>
        <dbReference type="ARBA" id="ARBA00022692"/>
    </source>
</evidence>
<keyword evidence="5 12" id="KW-0732">Signal</keyword>
<evidence type="ECO:0000259" key="14">
    <source>
        <dbReference type="Pfam" id="PF07715"/>
    </source>
</evidence>
<keyword evidence="4 9" id="KW-0812">Transmembrane</keyword>
<feature type="domain" description="TonB-dependent receptor-like beta-barrel" evidence="13">
    <location>
        <begin position="248"/>
        <end position="664"/>
    </location>
</feature>
<comment type="subcellular location">
    <subcellularLocation>
        <location evidence="1 9">Cell outer membrane</location>
        <topology evidence="1 9">Multi-pass membrane protein</topology>
    </subcellularLocation>
</comment>
<keyword evidence="2 9" id="KW-0813">Transport</keyword>
<organism evidence="15 16">
    <name type="scientific">Isoalcanivorax pacificus W11-5</name>
    <dbReference type="NCBI Taxonomy" id="391936"/>
    <lineage>
        <taxon>Bacteria</taxon>
        <taxon>Pseudomonadati</taxon>
        <taxon>Pseudomonadota</taxon>
        <taxon>Gammaproteobacteria</taxon>
        <taxon>Oceanospirillales</taxon>
        <taxon>Alcanivoracaceae</taxon>
        <taxon>Isoalcanivorax</taxon>
    </lineage>
</organism>
<evidence type="ECO:0000256" key="5">
    <source>
        <dbReference type="ARBA" id="ARBA00022729"/>
    </source>
</evidence>
<dbReference type="STRING" id="391936.S7S_04075"/>
<evidence type="ECO:0000256" key="1">
    <source>
        <dbReference type="ARBA" id="ARBA00004571"/>
    </source>
</evidence>
<dbReference type="GO" id="GO:0009279">
    <property type="term" value="C:cell outer membrane"/>
    <property type="evidence" value="ECO:0007669"/>
    <property type="project" value="UniProtKB-SubCell"/>
</dbReference>
<evidence type="ECO:0000256" key="11">
    <source>
        <dbReference type="RuleBase" id="RU003357"/>
    </source>
</evidence>
<dbReference type="KEGG" id="apac:S7S_04075"/>
<dbReference type="Pfam" id="PF00593">
    <property type="entry name" value="TonB_dep_Rec_b-barrel"/>
    <property type="match status" value="1"/>
</dbReference>
<dbReference type="InterPro" id="IPR037066">
    <property type="entry name" value="Plug_dom_sf"/>
</dbReference>
<evidence type="ECO:0000259" key="13">
    <source>
        <dbReference type="Pfam" id="PF00593"/>
    </source>
</evidence>
<evidence type="ECO:0000313" key="16">
    <source>
        <dbReference type="Proteomes" id="UP000006764"/>
    </source>
</evidence>
<keyword evidence="3 9" id="KW-1134">Transmembrane beta strand</keyword>
<evidence type="ECO:0000256" key="9">
    <source>
        <dbReference type="PROSITE-ProRule" id="PRU01360"/>
    </source>
</evidence>
<dbReference type="PANTHER" id="PTHR30069:SF42">
    <property type="entry name" value="FERRIC AEROBACTIN RECEPTOR"/>
    <property type="match status" value="1"/>
</dbReference>
<keyword evidence="7 9" id="KW-0472">Membrane</keyword>
<feature type="chain" id="PRO_5002111969" evidence="12">
    <location>
        <begin position="23"/>
        <end position="700"/>
    </location>
</feature>
<comment type="similarity">
    <text evidence="9 11">Belongs to the TonB-dependent receptor family.</text>
</comment>
<gene>
    <name evidence="15" type="ORF">S7S_04075</name>
</gene>
<dbReference type="EMBL" id="CP004387">
    <property type="protein sequence ID" value="AJD47237.1"/>
    <property type="molecule type" value="Genomic_DNA"/>
</dbReference>
<protein>
    <submittedName>
        <fullName evidence="15">Outer membrane receptor protein</fullName>
    </submittedName>
</protein>
<dbReference type="HOGENOM" id="CLU_015930_0_0_6"/>
<accession>A0A0B4XLH8</accession>
<feature type="short sequence motif" description="TonB C-terminal box" evidence="10">
    <location>
        <begin position="683"/>
        <end position="700"/>
    </location>
</feature>
<dbReference type="Proteomes" id="UP000006764">
    <property type="component" value="Chromosome"/>
</dbReference>
<evidence type="ECO:0000256" key="6">
    <source>
        <dbReference type="ARBA" id="ARBA00023077"/>
    </source>
</evidence>
<dbReference type="CDD" id="cd01347">
    <property type="entry name" value="ligand_gated_channel"/>
    <property type="match status" value="1"/>
</dbReference>
<dbReference type="SUPFAM" id="SSF56935">
    <property type="entry name" value="Porins"/>
    <property type="match status" value="1"/>
</dbReference>
<dbReference type="PROSITE" id="PS52016">
    <property type="entry name" value="TONB_DEPENDENT_REC_3"/>
    <property type="match status" value="1"/>
</dbReference>
<dbReference type="RefSeq" id="WP_008738048.1">
    <property type="nucleotide sequence ID" value="NZ_CP004387.1"/>
</dbReference>
<evidence type="ECO:0000256" key="8">
    <source>
        <dbReference type="ARBA" id="ARBA00023237"/>
    </source>
</evidence>
<dbReference type="Gene3D" id="2.40.170.20">
    <property type="entry name" value="TonB-dependent receptor, beta-barrel domain"/>
    <property type="match status" value="1"/>
</dbReference>
<dbReference type="PROSITE" id="PS01156">
    <property type="entry name" value="TONB_DEPENDENT_REC_2"/>
    <property type="match status" value="1"/>
</dbReference>
<feature type="signal peptide" evidence="12">
    <location>
        <begin position="1"/>
        <end position="22"/>
    </location>
</feature>
<dbReference type="InterPro" id="IPR010917">
    <property type="entry name" value="TonB_rcpt_CS"/>
</dbReference>
<dbReference type="PANTHER" id="PTHR30069">
    <property type="entry name" value="TONB-DEPENDENT OUTER MEMBRANE RECEPTOR"/>
    <property type="match status" value="1"/>
</dbReference>
<dbReference type="Gene3D" id="2.170.130.10">
    <property type="entry name" value="TonB-dependent receptor, plug domain"/>
    <property type="match status" value="1"/>
</dbReference>
<sequence>MRHPVLSGLCLAPLVLAQPILAETVNKLDEVSISATRGGSVAGKTPQKITVITREELEQQLAVTSDTSQVLSNLIPSFSPSRQKLTNSGETFRGRNPLFMIDGVPQSNPLRDGSRDGYTIDLSMVERIEIIHGASAEHGLGATGGIINFVTRRPEGTQIRQHLGMRASAPTDYDEDGVGYKLDYRVEGVRGNWDFLAAATFEERGMYYDADGRAIGIDPTQGDTMDSRSHDLFLKVGYWLTENQQLQFTVNRFELDGHHDYVLVSGSRANGVPATSVPGSPEGDAPKNDVVTTNLTYRHDNWLGNQVLAQVYTQRFRALYGGSTAGTFQDPSNPGVDVFDQSQNESDKVGAKFTVTRDGMFNNRLKITTGLDVLQDETSQMLTQTGREWVPETRFENIAPFVQGEYRATQRLSLHSGVRYEYAKLKVDDFTTLASYNGGQFVEGGEPSFDETLFNFGVVYQVNDWAQLFANYSEGFGMPDVGRVLRGIDDPGQRVDDFLDLRPIVTDNQEIGWRFNHGAWDAEISYFRSDSDLGARLQPVNGVFEVSRERTEIEGVEVDTNYQLTERHRIGASYAHVNGKFDSDDGGHTDTRLGARDISPDRLTLRWQTRWNDRIASQVTGNYLFSRNYPGDGADNDFSSYTLVDASLIYTLSEGKLSFGIDNLFNEDYFTFFAQSAGLLDTQYTKGLGRTLSVGYSLDF</sequence>
<dbReference type="AlphaFoldDB" id="A0A0B4XLH8"/>
<dbReference type="InterPro" id="IPR039426">
    <property type="entry name" value="TonB-dep_rcpt-like"/>
</dbReference>
<keyword evidence="6 11" id="KW-0798">TonB box</keyword>
<dbReference type="OrthoDB" id="8670144at2"/>
<evidence type="ECO:0000256" key="2">
    <source>
        <dbReference type="ARBA" id="ARBA00022448"/>
    </source>
</evidence>
<evidence type="ECO:0000256" key="10">
    <source>
        <dbReference type="PROSITE-ProRule" id="PRU10144"/>
    </source>
</evidence>
<evidence type="ECO:0000256" key="12">
    <source>
        <dbReference type="SAM" id="SignalP"/>
    </source>
</evidence>
<dbReference type="InterPro" id="IPR036942">
    <property type="entry name" value="Beta-barrel_TonB_sf"/>
</dbReference>
<feature type="domain" description="TonB-dependent receptor plug" evidence="14">
    <location>
        <begin position="44"/>
        <end position="146"/>
    </location>
</feature>
<dbReference type="GO" id="GO:0044718">
    <property type="term" value="P:siderophore transmembrane transport"/>
    <property type="evidence" value="ECO:0007669"/>
    <property type="project" value="TreeGrafter"/>
</dbReference>
<reference evidence="15 16" key="1">
    <citation type="journal article" date="2012" name="J. Bacteriol.">
        <title>Genome sequence of an alkane-degrading bacterium, Alcanivorax pacificus type strain W11-5, isolated from deep sea sediment.</title>
        <authorList>
            <person name="Lai Q."/>
            <person name="Shao Z."/>
        </authorList>
    </citation>
    <scope>NUCLEOTIDE SEQUENCE [LARGE SCALE GENOMIC DNA]</scope>
    <source>
        <strain evidence="15 16">W11-5</strain>
    </source>
</reference>
<evidence type="ECO:0000256" key="3">
    <source>
        <dbReference type="ARBA" id="ARBA00022452"/>
    </source>
</evidence>
<dbReference type="GO" id="GO:0015344">
    <property type="term" value="F:siderophore uptake transmembrane transporter activity"/>
    <property type="evidence" value="ECO:0007669"/>
    <property type="project" value="TreeGrafter"/>
</dbReference>
<dbReference type="InterPro" id="IPR012910">
    <property type="entry name" value="Plug_dom"/>
</dbReference>
<keyword evidence="8 9" id="KW-0998">Cell outer membrane</keyword>
<dbReference type="Pfam" id="PF07715">
    <property type="entry name" value="Plug"/>
    <property type="match status" value="1"/>
</dbReference>